<sequence>MTLFLVGLGALILGFVMGSLVYLLKSSRETTGLRAQLAAEQTKTTVLSTQISNAREADAAQRTQIEELTRLLASAEAEGANLRQRLDEDSARLANLQKQFTAEFENLANRVLEEKSTRFLAQNKESLAVLLDPLRQRIGEFRERIESIHTEETKATAALREQLVQLKDLNRQITEEAGALTRALKGESKTQGSWGELILERILEKSGLQKGSEYETQASFRDEAGGRRMPDVIIHLPEGKHIIIDAKVSLTAYERLVNATTDAARQAAMKEHALSVRRHVEELARKDYPGLADLQSPDFVLMFVPVETALNLALQDDPELYGSAFEKNVVLVSSSTLLITLRAIESVWRRHKQTLNALEIARRAGGLHDQFVAFTESLQEIGQRLDQARGAYDQAMGRLSSGRGNLVRRVTELQKLGARAEKQLTDSLVKQSEDEEAETPPQAPKKPEIPAPAQERLLGM</sequence>
<comment type="caution">
    <text evidence="7">The sequence shown here is derived from an EMBL/GenBank/DDBJ whole genome shotgun (WGS) entry which is preliminary data.</text>
</comment>
<comment type="function">
    <text evidence="1">Involved in DNA recombination.</text>
</comment>
<evidence type="ECO:0000256" key="1">
    <source>
        <dbReference type="ARBA" id="ARBA00003416"/>
    </source>
</evidence>
<dbReference type="AlphaFoldDB" id="A0A146G9P8"/>
<comment type="similarity">
    <text evidence="2">Belongs to the RmuC family.</text>
</comment>
<evidence type="ECO:0000313" key="7">
    <source>
        <dbReference type="EMBL" id="GAT33378.1"/>
    </source>
</evidence>
<dbReference type="OrthoDB" id="370725at2"/>
<evidence type="ECO:0000256" key="6">
    <source>
        <dbReference type="SAM" id="MobiDB-lite"/>
    </source>
</evidence>
<dbReference type="PANTHER" id="PTHR30563:SF0">
    <property type="entry name" value="DNA RECOMBINATION PROTEIN RMUC"/>
    <property type="match status" value="1"/>
</dbReference>
<dbReference type="FunCoup" id="A0A146G9P8">
    <property type="interactions" value="87"/>
</dbReference>
<evidence type="ECO:0000313" key="8">
    <source>
        <dbReference type="Proteomes" id="UP000076023"/>
    </source>
</evidence>
<dbReference type="GO" id="GO:0006310">
    <property type="term" value="P:DNA recombination"/>
    <property type="evidence" value="ECO:0007669"/>
    <property type="project" value="UniProtKB-KW"/>
</dbReference>
<dbReference type="InParanoid" id="A0A146G9P8"/>
<evidence type="ECO:0000256" key="3">
    <source>
        <dbReference type="ARBA" id="ARBA00023054"/>
    </source>
</evidence>
<reference evidence="8" key="1">
    <citation type="journal article" date="2017" name="Genome Announc.">
        <title>Draft Genome Sequence of Terrimicrobium sacchariphilum NM-5T, a Facultative Anaerobic Soil Bacterium of the Class Spartobacteria.</title>
        <authorList>
            <person name="Qiu Y.L."/>
            <person name="Tourlousse D.M."/>
            <person name="Matsuura N."/>
            <person name="Ohashi A."/>
            <person name="Sekiguchi Y."/>
        </authorList>
    </citation>
    <scope>NUCLEOTIDE SEQUENCE [LARGE SCALE GENOMIC DNA]</scope>
    <source>
        <strain evidence="8">NM-5</strain>
    </source>
</reference>
<organism evidence="7 8">
    <name type="scientific">Terrimicrobium sacchariphilum</name>
    <dbReference type="NCBI Taxonomy" id="690879"/>
    <lineage>
        <taxon>Bacteria</taxon>
        <taxon>Pseudomonadati</taxon>
        <taxon>Verrucomicrobiota</taxon>
        <taxon>Terrimicrobiia</taxon>
        <taxon>Terrimicrobiales</taxon>
        <taxon>Terrimicrobiaceae</taxon>
        <taxon>Terrimicrobium</taxon>
    </lineage>
</organism>
<keyword evidence="4" id="KW-0233">DNA recombination</keyword>
<evidence type="ECO:0000256" key="2">
    <source>
        <dbReference type="ARBA" id="ARBA00009840"/>
    </source>
</evidence>
<evidence type="ECO:0000256" key="5">
    <source>
        <dbReference type="SAM" id="Coils"/>
    </source>
</evidence>
<dbReference type="Pfam" id="PF02646">
    <property type="entry name" value="RmuC"/>
    <property type="match status" value="1"/>
</dbReference>
<dbReference type="InterPro" id="IPR003798">
    <property type="entry name" value="DNA_recombination_RmuC"/>
</dbReference>
<dbReference type="Proteomes" id="UP000076023">
    <property type="component" value="Unassembled WGS sequence"/>
</dbReference>
<proteinExistence type="inferred from homology"/>
<keyword evidence="8" id="KW-1185">Reference proteome</keyword>
<feature type="coiled-coil region" evidence="5">
    <location>
        <begin position="58"/>
        <end position="99"/>
    </location>
</feature>
<dbReference type="RefSeq" id="WP_075079116.1">
    <property type="nucleotide sequence ID" value="NZ_BDCO01000002.1"/>
</dbReference>
<dbReference type="STRING" id="690879.TSACC_21793"/>
<feature type="region of interest" description="Disordered" evidence="6">
    <location>
        <begin position="423"/>
        <end position="460"/>
    </location>
</feature>
<name>A0A146G9P8_TERSA</name>
<dbReference type="EMBL" id="BDCO01000002">
    <property type="protein sequence ID" value="GAT33378.1"/>
    <property type="molecule type" value="Genomic_DNA"/>
</dbReference>
<gene>
    <name evidence="7" type="ORF">TSACC_21793</name>
</gene>
<protein>
    <submittedName>
        <fullName evidence="7">DNA recombination protein RmuC</fullName>
    </submittedName>
</protein>
<dbReference type="PANTHER" id="PTHR30563">
    <property type="entry name" value="DNA RECOMBINATION PROTEIN RMUC"/>
    <property type="match status" value="1"/>
</dbReference>
<keyword evidence="3 5" id="KW-0175">Coiled coil</keyword>
<evidence type="ECO:0000256" key="4">
    <source>
        <dbReference type="ARBA" id="ARBA00023172"/>
    </source>
</evidence>
<accession>A0A146G9P8</accession>